<gene>
    <name evidence="8" type="ORF">EKO04_007536</name>
</gene>
<evidence type="ECO:0000256" key="4">
    <source>
        <dbReference type="ARBA" id="ARBA00023136"/>
    </source>
</evidence>
<reference evidence="8" key="1">
    <citation type="submission" date="2018-12" db="EMBL/GenBank/DDBJ databases">
        <authorList>
            <person name="Syme R.A."/>
            <person name="Farfan-Caceres L."/>
            <person name="Lichtenzveig J."/>
        </authorList>
    </citation>
    <scope>NUCLEOTIDE SEQUENCE</scope>
    <source>
        <strain evidence="8">Al4</strain>
    </source>
</reference>
<dbReference type="Proteomes" id="UP000651452">
    <property type="component" value="Unassembled WGS sequence"/>
</dbReference>
<feature type="compositionally biased region" description="Basic and acidic residues" evidence="6">
    <location>
        <begin position="150"/>
        <end position="161"/>
    </location>
</feature>
<evidence type="ECO:0008006" key="10">
    <source>
        <dbReference type="Google" id="ProtNLM"/>
    </source>
</evidence>
<protein>
    <recommendedName>
        <fullName evidence="10">DUF1772-domain-containing protein</fullName>
    </recommendedName>
</protein>
<evidence type="ECO:0000256" key="1">
    <source>
        <dbReference type="ARBA" id="ARBA00004141"/>
    </source>
</evidence>
<dbReference type="Pfam" id="PF08592">
    <property type="entry name" value="Anthrone_oxy"/>
    <property type="match status" value="1"/>
</dbReference>
<dbReference type="PANTHER" id="PTHR35042:SF1">
    <property type="entry name" value="DUF1772-DOMAIN-CONTAINING PROTEIN"/>
    <property type="match status" value="1"/>
</dbReference>
<dbReference type="OrthoDB" id="5954308at2759"/>
<comment type="subcellular location">
    <subcellularLocation>
        <location evidence="1">Membrane</location>
        <topology evidence="1">Multi-pass membrane protein</topology>
    </subcellularLocation>
</comment>
<reference evidence="8" key="2">
    <citation type="submission" date="2020-09" db="EMBL/GenBank/DDBJ databases">
        <title>Reference genome assembly for Australian Ascochyta lentis isolate Al4.</title>
        <authorList>
            <person name="Lee R.C."/>
            <person name="Farfan-Caceres L.M."/>
            <person name="Debler J.W."/>
            <person name="Williams A.H."/>
            <person name="Henares B.M."/>
        </authorList>
    </citation>
    <scope>NUCLEOTIDE SEQUENCE</scope>
    <source>
        <strain evidence="8">Al4</strain>
    </source>
</reference>
<name>A0A8H7IX86_9PLEO</name>
<keyword evidence="9" id="KW-1185">Reference proteome</keyword>
<evidence type="ECO:0000256" key="6">
    <source>
        <dbReference type="SAM" id="MobiDB-lite"/>
    </source>
</evidence>
<keyword evidence="3 7" id="KW-1133">Transmembrane helix</keyword>
<dbReference type="AlphaFoldDB" id="A0A8H7IX86"/>
<sequence length="217" mass="22902">MSTTQAIQIISISTALFASGGIASLSAFDIPLMRSQPASRSLPMLRWLFSRGSHTAPTAIIISSTGFLYLAYASLPPTAQTLSSTLTHLTHGNPASFLGASLLSFSCALFTSLVMIPTNFELIKRNEDLGGAHSLNSAQYRQSVNAPPRSAEESVNGKDDISQWSDVSGPQEKTARASSEEQDGEVKALLSKFEKLNYIRAVLIGAGGVVGLVGALA</sequence>
<dbReference type="InterPro" id="IPR013901">
    <property type="entry name" value="Anthrone_oxy"/>
</dbReference>
<evidence type="ECO:0000256" key="2">
    <source>
        <dbReference type="ARBA" id="ARBA00022692"/>
    </source>
</evidence>
<dbReference type="GO" id="GO:0016020">
    <property type="term" value="C:membrane"/>
    <property type="evidence" value="ECO:0007669"/>
    <property type="project" value="UniProtKB-SubCell"/>
</dbReference>
<feature type="transmembrane region" description="Helical" evidence="7">
    <location>
        <begin position="54"/>
        <end position="75"/>
    </location>
</feature>
<dbReference type="PANTHER" id="PTHR35042">
    <property type="entry name" value="ANTHRONE OXYGENASE ENCC"/>
    <property type="match status" value="1"/>
</dbReference>
<feature type="transmembrane region" description="Helical" evidence="7">
    <location>
        <begin position="6"/>
        <end position="33"/>
    </location>
</feature>
<evidence type="ECO:0000256" key="5">
    <source>
        <dbReference type="ARBA" id="ARBA00034313"/>
    </source>
</evidence>
<evidence type="ECO:0000256" key="7">
    <source>
        <dbReference type="SAM" id="Phobius"/>
    </source>
</evidence>
<evidence type="ECO:0000313" key="8">
    <source>
        <dbReference type="EMBL" id="KAF9694395.1"/>
    </source>
</evidence>
<evidence type="ECO:0000313" key="9">
    <source>
        <dbReference type="Proteomes" id="UP000651452"/>
    </source>
</evidence>
<feature type="transmembrane region" description="Helical" evidence="7">
    <location>
        <begin position="95"/>
        <end position="116"/>
    </location>
</feature>
<evidence type="ECO:0000256" key="3">
    <source>
        <dbReference type="ARBA" id="ARBA00022989"/>
    </source>
</evidence>
<feature type="region of interest" description="Disordered" evidence="6">
    <location>
        <begin position="140"/>
        <end position="181"/>
    </location>
</feature>
<proteinExistence type="inferred from homology"/>
<accession>A0A8H7IX86</accession>
<dbReference type="EMBL" id="RZGK01000013">
    <property type="protein sequence ID" value="KAF9694395.1"/>
    <property type="molecule type" value="Genomic_DNA"/>
</dbReference>
<keyword evidence="4 7" id="KW-0472">Membrane</keyword>
<organism evidence="8 9">
    <name type="scientific">Ascochyta lentis</name>
    <dbReference type="NCBI Taxonomy" id="205686"/>
    <lineage>
        <taxon>Eukaryota</taxon>
        <taxon>Fungi</taxon>
        <taxon>Dikarya</taxon>
        <taxon>Ascomycota</taxon>
        <taxon>Pezizomycotina</taxon>
        <taxon>Dothideomycetes</taxon>
        <taxon>Pleosporomycetidae</taxon>
        <taxon>Pleosporales</taxon>
        <taxon>Pleosporineae</taxon>
        <taxon>Didymellaceae</taxon>
        <taxon>Ascochyta</taxon>
    </lineage>
</organism>
<comment type="similarity">
    <text evidence="5">Belongs to the anthrone oxygenase family.</text>
</comment>
<keyword evidence="2 7" id="KW-0812">Transmembrane</keyword>
<comment type="caution">
    <text evidence="8">The sequence shown here is derived from an EMBL/GenBank/DDBJ whole genome shotgun (WGS) entry which is preliminary data.</text>
</comment>
<feature type="transmembrane region" description="Helical" evidence="7">
    <location>
        <begin position="197"/>
        <end position="216"/>
    </location>
</feature>